<evidence type="ECO:0000256" key="4">
    <source>
        <dbReference type="ARBA" id="ARBA00023242"/>
    </source>
</evidence>
<dbReference type="Pfam" id="PF05997">
    <property type="entry name" value="Nop52"/>
    <property type="match status" value="1"/>
</dbReference>
<dbReference type="AlphaFoldDB" id="A0A9P8LHK6"/>
<feature type="non-terminal residue" evidence="6">
    <location>
        <position position="158"/>
    </location>
</feature>
<dbReference type="PANTHER" id="PTHR13026:SF0">
    <property type="entry name" value="RIBOSOMAL RNA PROCESSING 1B"/>
    <property type="match status" value="1"/>
</dbReference>
<dbReference type="Proteomes" id="UP000750711">
    <property type="component" value="Unassembled WGS sequence"/>
</dbReference>
<keyword evidence="3" id="KW-0698">rRNA processing</keyword>
<dbReference type="GO" id="GO:0005634">
    <property type="term" value="C:nucleus"/>
    <property type="evidence" value="ECO:0007669"/>
    <property type="project" value="UniProtKB-SubCell"/>
</dbReference>
<name>A0A9P8LHK6_9PEZI</name>
<feature type="compositionally biased region" description="Acidic residues" evidence="5">
    <location>
        <begin position="144"/>
        <end position="158"/>
    </location>
</feature>
<organism evidence="6 7">
    <name type="scientific">Trichoglossum hirsutum</name>
    <dbReference type="NCBI Taxonomy" id="265104"/>
    <lineage>
        <taxon>Eukaryota</taxon>
        <taxon>Fungi</taxon>
        <taxon>Dikarya</taxon>
        <taxon>Ascomycota</taxon>
        <taxon>Pezizomycotina</taxon>
        <taxon>Geoglossomycetes</taxon>
        <taxon>Geoglossales</taxon>
        <taxon>Geoglossaceae</taxon>
        <taxon>Trichoglossum</taxon>
    </lineage>
</organism>
<reference evidence="6" key="1">
    <citation type="submission" date="2021-03" db="EMBL/GenBank/DDBJ databases">
        <title>Comparative genomics and phylogenomic investigation of the class Geoglossomycetes provide insights into ecological specialization and systematics.</title>
        <authorList>
            <person name="Melie T."/>
            <person name="Pirro S."/>
            <person name="Miller A.N."/>
            <person name="Quandt A."/>
        </authorList>
    </citation>
    <scope>NUCLEOTIDE SEQUENCE</scope>
    <source>
        <strain evidence="6">CAQ_001_2017</strain>
    </source>
</reference>
<gene>
    <name evidence="6" type="ORF">GP486_001216</name>
</gene>
<comment type="subcellular location">
    <subcellularLocation>
        <location evidence="1">Nucleus</location>
    </subcellularLocation>
</comment>
<dbReference type="GO" id="GO:0030688">
    <property type="term" value="C:preribosome, small subunit precursor"/>
    <property type="evidence" value="ECO:0007669"/>
    <property type="project" value="InterPro"/>
</dbReference>
<sequence length="158" mass="18230">MWMSDRTRTQQRLAADLAGLVDVLPDETALPFLRAFWITIAREWTGIDVLRIDKFLLLVRSVTDMKIPNGLRYHLIDIYVDELDMLDTPRSGNLPIDVLLSPLQRLGTDSPTKAVRLKVKEALEDVRLSDWNRLEPAEQTGEAEQWDLEEEEWDGIND</sequence>
<keyword evidence="4" id="KW-0539">Nucleus</keyword>
<feature type="region of interest" description="Disordered" evidence="5">
    <location>
        <begin position="137"/>
        <end position="158"/>
    </location>
</feature>
<evidence type="ECO:0000313" key="7">
    <source>
        <dbReference type="Proteomes" id="UP000750711"/>
    </source>
</evidence>
<comment type="similarity">
    <text evidence="2">Belongs to the RRP1 family.</text>
</comment>
<dbReference type="InterPro" id="IPR010301">
    <property type="entry name" value="RRP1"/>
</dbReference>
<protein>
    <submittedName>
        <fullName evidence="6">Uncharacterized protein</fullName>
    </submittedName>
</protein>
<evidence type="ECO:0000256" key="5">
    <source>
        <dbReference type="SAM" id="MobiDB-lite"/>
    </source>
</evidence>
<keyword evidence="7" id="KW-1185">Reference proteome</keyword>
<evidence type="ECO:0000256" key="3">
    <source>
        <dbReference type="ARBA" id="ARBA00022552"/>
    </source>
</evidence>
<evidence type="ECO:0000313" key="6">
    <source>
        <dbReference type="EMBL" id="KAH0565399.1"/>
    </source>
</evidence>
<accession>A0A9P8LHK6</accession>
<comment type="caution">
    <text evidence="6">The sequence shown here is derived from an EMBL/GenBank/DDBJ whole genome shotgun (WGS) entry which is preliminary data.</text>
</comment>
<evidence type="ECO:0000256" key="2">
    <source>
        <dbReference type="ARBA" id="ARBA00006374"/>
    </source>
</evidence>
<dbReference type="PANTHER" id="PTHR13026">
    <property type="entry name" value="NNP-1 PROTEIN NOVEL NUCLEAR PROTEIN 1 NOP52"/>
    <property type="match status" value="1"/>
</dbReference>
<evidence type="ECO:0000256" key="1">
    <source>
        <dbReference type="ARBA" id="ARBA00004123"/>
    </source>
</evidence>
<dbReference type="EMBL" id="JAGHQM010000099">
    <property type="protein sequence ID" value="KAH0565399.1"/>
    <property type="molecule type" value="Genomic_DNA"/>
</dbReference>
<dbReference type="GO" id="GO:0006364">
    <property type="term" value="P:rRNA processing"/>
    <property type="evidence" value="ECO:0007669"/>
    <property type="project" value="UniProtKB-KW"/>
</dbReference>
<proteinExistence type="inferred from homology"/>